<dbReference type="InterPro" id="IPR011990">
    <property type="entry name" value="TPR-like_helical_dom_sf"/>
</dbReference>
<evidence type="ECO:0000256" key="1">
    <source>
        <dbReference type="ARBA" id="ARBA00007734"/>
    </source>
</evidence>
<dbReference type="InterPro" id="IPR019734">
    <property type="entry name" value="TPR_rpt"/>
</dbReference>
<keyword evidence="2" id="KW-0732">Signal</keyword>
<sequence length="843" mass="93283">MSAQQQGSAGNREAHRTTHRPAYRGYRLIAAAVFASMLAALLLLPASAFGQPQTASSSTRKHTAAHHAHTAAARHAASSKTASAKSASARKSKTASAHRGTAHRAEVSTRTRRSRARRHHLTAKELAKSHRLQSAFVASSQLRPMAQQLAQMRTPAAYHGVSAWAHAHTGEAAAAAYLALGHAYLLDKNFPEAIAAFHSADAAGHSLDDYADYLTAQAYLQSNQSAGAEAVLSGFDSKHPDSIFVNSVPVLEANLFLQEGDPQSALKVLNAHRSDPLAGHADYQLALAKAQLMAGNAAQAGQGFRHVWLDYPLSLEAGVAHTQLASSGILATLPVTERRRHADALYAAHRYSDAGDEYRALANDSSLSSADRNTLLVAAASCDWKLNRLKKSELDNLPDSNDEAGARRLYLLMELARDKDDGDTQRSLVTQMETRFPQSPWLAEALYSSGNMYLLRKDYPSAIGYYGELAKRFPRSCEPTPSADCSNYSPSSHWRAGWLNYRIGQYSEAARLFDEQIRYYAGGKEIPSALYWRARIYQDQEHNPALAAEYYRTVIRLYPHYYYATIAQDRLRELGQVTPEPVAALDALQPDSIPELTDDVPNDDPHVVKARLLANAGLNEYIAPEIQAADGSHEWGAFAEAEIYASYGESWRAMRLLKRAIPFYTSAPIEAIPVAYWRILFPQSYWSDIRAQAEKNGLDPYMVASLIRQETEFNPGAVSGKSAYGLMQLLPSVGRSMAKEEGIHHFRTTDLLDPETNIRLGTLYLRQTLDKFGGHPEYAFAAYNAGDNRVEDWQTIGTYHGMDEFVESIPFTETREYVQAILRNEEIYRELDKMTSQQASLTR</sequence>
<comment type="caution">
    <text evidence="6">The sequence shown here is derived from an EMBL/GenBank/DDBJ whole genome shotgun (WGS) entry which is preliminary data.</text>
</comment>
<feature type="domain" description="Transglycosylase SLT" evidence="5">
    <location>
        <begin position="689"/>
        <end position="794"/>
    </location>
</feature>
<organism evidence="6 7">
    <name type="scientific">Paracidobacterium acidisoli</name>
    <dbReference type="NCBI Taxonomy" id="2303751"/>
    <lineage>
        <taxon>Bacteria</taxon>
        <taxon>Pseudomonadati</taxon>
        <taxon>Acidobacteriota</taxon>
        <taxon>Terriglobia</taxon>
        <taxon>Terriglobales</taxon>
        <taxon>Acidobacteriaceae</taxon>
        <taxon>Paracidobacterium</taxon>
    </lineage>
</organism>
<dbReference type="EMBL" id="QVQT01000006">
    <property type="protein sequence ID" value="RFU15321.1"/>
    <property type="molecule type" value="Genomic_DNA"/>
</dbReference>
<reference evidence="6 7" key="1">
    <citation type="submission" date="2018-08" db="EMBL/GenBank/DDBJ databases">
        <title>Acidipila sp. 4G-K13, an acidobacterium isolated from forest soil.</title>
        <authorList>
            <person name="Gao Z.-H."/>
            <person name="Qiu L.-H."/>
        </authorList>
    </citation>
    <scope>NUCLEOTIDE SEQUENCE [LARGE SCALE GENOMIC DNA]</scope>
    <source>
        <strain evidence="6 7">4G-K13</strain>
    </source>
</reference>
<dbReference type="PANTHER" id="PTHR37423:SF2">
    <property type="entry name" value="MEMBRANE-BOUND LYTIC MUREIN TRANSGLYCOSYLASE C"/>
    <property type="match status" value="1"/>
</dbReference>
<feature type="region of interest" description="Disordered" evidence="4">
    <location>
        <begin position="51"/>
        <end position="120"/>
    </location>
</feature>
<dbReference type="SUPFAM" id="SSF53955">
    <property type="entry name" value="Lysozyme-like"/>
    <property type="match status" value="1"/>
</dbReference>
<dbReference type="CDD" id="cd13401">
    <property type="entry name" value="Slt70-like"/>
    <property type="match status" value="1"/>
</dbReference>
<dbReference type="OrthoDB" id="9815002at2"/>
<evidence type="ECO:0000313" key="7">
    <source>
        <dbReference type="Proteomes" id="UP000264702"/>
    </source>
</evidence>
<feature type="compositionally biased region" description="Basic residues" evidence="4">
    <location>
        <begin position="59"/>
        <end position="69"/>
    </location>
</feature>
<dbReference type="InterPro" id="IPR008258">
    <property type="entry name" value="Transglycosylase_SLT_dom_1"/>
</dbReference>
<dbReference type="PROSITE" id="PS50005">
    <property type="entry name" value="TPR"/>
    <property type="match status" value="1"/>
</dbReference>
<keyword evidence="3" id="KW-0802">TPR repeat</keyword>
<evidence type="ECO:0000256" key="4">
    <source>
        <dbReference type="SAM" id="MobiDB-lite"/>
    </source>
</evidence>
<gene>
    <name evidence="6" type="ORF">D0Y96_16720</name>
</gene>
<dbReference type="SUPFAM" id="SSF48452">
    <property type="entry name" value="TPR-like"/>
    <property type="match status" value="1"/>
</dbReference>
<feature type="compositionally biased region" description="Low complexity" evidence="4">
    <location>
        <begin position="70"/>
        <end position="87"/>
    </location>
</feature>
<comment type="similarity">
    <text evidence="1">Belongs to the transglycosylase Slt family.</text>
</comment>
<protein>
    <submittedName>
        <fullName evidence="6">Lytic transglycosylase</fullName>
    </submittedName>
</protein>
<name>A0A372IKM4_9BACT</name>
<dbReference type="RefSeq" id="WP_117302176.1">
    <property type="nucleotide sequence ID" value="NZ_QVQT02000006.1"/>
</dbReference>
<evidence type="ECO:0000256" key="2">
    <source>
        <dbReference type="ARBA" id="ARBA00022729"/>
    </source>
</evidence>
<feature type="repeat" description="TPR" evidence="3">
    <location>
        <begin position="443"/>
        <end position="476"/>
    </location>
</feature>
<dbReference type="SUPFAM" id="SSF48435">
    <property type="entry name" value="Bacterial muramidases"/>
    <property type="match status" value="1"/>
</dbReference>
<evidence type="ECO:0000256" key="3">
    <source>
        <dbReference type="PROSITE-ProRule" id="PRU00339"/>
    </source>
</evidence>
<dbReference type="PANTHER" id="PTHR37423">
    <property type="entry name" value="SOLUBLE LYTIC MUREIN TRANSGLYCOSYLASE-RELATED"/>
    <property type="match status" value="1"/>
</dbReference>
<dbReference type="SMART" id="SM00028">
    <property type="entry name" value="TPR"/>
    <property type="match status" value="4"/>
</dbReference>
<dbReference type="InterPro" id="IPR023346">
    <property type="entry name" value="Lysozyme-like_dom_sf"/>
</dbReference>
<accession>A0A372IKM4</accession>
<dbReference type="GO" id="GO:0004553">
    <property type="term" value="F:hydrolase activity, hydrolyzing O-glycosyl compounds"/>
    <property type="evidence" value="ECO:0007669"/>
    <property type="project" value="InterPro"/>
</dbReference>
<dbReference type="GO" id="GO:0042597">
    <property type="term" value="C:periplasmic space"/>
    <property type="evidence" value="ECO:0007669"/>
    <property type="project" value="InterPro"/>
</dbReference>
<dbReference type="InterPro" id="IPR008939">
    <property type="entry name" value="Lytic_TGlycosylase_superhlx_U"/>
</dbReference>
<keyword evidence="7" id="KW-1185">Reference proteome</keyword>
<evidence type="ECO:0000259" key="5">
    <source>
        <dbReference type="Pfam" id="PF01464"/>
    </source>
</evidence>
<dbReference type="Pfam" id="PF01464">
    <property type="entry name" value="SLT"/>
    <property type="match status" value="1"/>
</dbReference>
<dbReference type="AlphaFoldDB" id="A0A372IKM4"/>
<dbReference type="Pfam" id="PF13174">
    <property type="entry name" value="TPR_6"/>
    <property type="match status" value="2"/>
</dbReference>
<dbReference type="Gene3D" id="1.25.40.10">
    <property type="entry name" value="Tetratricopeptide repeat domain"/>
    <property type="match status" value="3"/>
</dbReference>
<proteinExistence type="inferred from homology"/>
<dbReference type="Proteomes" id="UP000264702">
    <property type="component" value="Unassembled WGS sequence"/>
</dbReference>
<evidence type="ECO:0000313" key="6">
    <source>
        <dbReference type="EMBL" id="RFU15321.1"/>
    </source>
</evidence>
<dbReference type="Gene3D" id="1.10.530.10">
    <property type="match status" value="1"/>
</dbReference>
<feature type="compositionally biased region" description="Basic residues" evidence="4">
    <location>
        <begin position="110"/>
        <end position="120"/>
    </location>
</feature>